<feature type="domain" description="Neurotransmitter-gated ion-channel ligand-binding" evidence="6">
    <location>
        <begin position="387"/>
        <end position="555"/>
    </location>
</feature>
<feature type="transmembrane region" description="Helical" evidence="5">
    <location>
        <begin position="323"/>
        <end position="346"/>
    </location>
</feature>
<name>A0AA36CUZ1_9BILA</name>
<keyword evidence="8" id="KW-1185">Reference proteome</keyword>
<dbReference type="InterPro" id="IPR018000">
    <property type="entry name" value="Neurotransmitter_ion_chnl_CS"/>
</dbReference>
<dbReference type="PROSITE" id="PS00236">
    <property type="entry name" value="NEUROTR_ION_CHANNEL"/>
    <property type="match status" value="4"/>
</dbReference>
<feature type="transmembrane region" description="Helical" evidence="5">
    <location>
        <begin position="1179"/>
        <end position="1201"/>
    </location>
</feature>
<feature type="domain" description="Neurotransmitter-gated ion-channel ligand-binding" evidence="6">
    <location>
        <begin position="165"/>
        <end position="293"/>
    </location>
</feature>
<feature type="domain" description="Neurotransmitter-gated ion-channel ligand-binding" evidence="6">
    <location>
        <begin position="640"/>
        <end position="804"/>
    </location>
</feature>
<dbReference type="Gene3D" id="1.20.58.390">
    <property type="entry name" value="Neurotransmitter-gated ion-channel transmembrane domain"/>
    <property type="match status" value="2"/>
</dbReference>
<dbReference type="CDD" id="cd18989">
    <property type="entry name" value="LGIC_ECD_cation"/>
    <property type="match status" value="4"/>
</dbReference>
<dbReference type="Proteomes" id="UP001177023">
    <property type="component" value="Unassembled WGS sequence"/>
</dbReference>
<dbReference type="AlphaFoldDB" id="A0AA36CUZ1"/>
<evidence type="ECO:0000313" key="7">
    <source>
        <dbReference type="EMBL" id="CAJ0574943.1"/>
    </source>
</evidence>
<dbReference type="CDD" id="cd19051">
    <property type="entry name" value="LGIC_TM_cation"/>
    <property type="match status" value="1"/>
</dbReference>
<dbReference type="SUPFAM" id="SSF90112">
    <property type="entry name" value="Neurotransmitter-gated ion-channel transmembrane pore"/>
    <property type="match status" value="5"/>
</dbReference>
<protein>
    <recommendedName>
        <fullName evidence="6">Neurotransmitter-gated ion-channel ligand-binding domain-containing protein</fullName>
    </recommendedName>
</protein>
<dbReference type="InterPro" id="IPR036734">
    <property type="entry name" value="Neur_chan_lig-bd_sf"/>
</dbReference>
<keyword evidence="2 5" id="KW-0812">Transmembrane</keyword>
<proteinExistence type="predicted"/>
<feature type="transmembrane region" description="Helical" evidence="5">
    <location>
        <begin position="1116"/>
        <end position="1140"/>
    </location>
</feature>
<evidence type="ECO:0000256" key="2">
    <source>
        <dbReference type="ARBA" id="ARBA00022692"/>
    </source>
</evidence>
<feature type="non-terminal residue" evidence="7">
    <location>
        <position position="1"/>
    </location>
</feature>
<dbReference type="InterPro" id="IPR006202">
    <property type="entry name" value="Neur_chan_lig-bd"/>
</dbReference>
<evidence type="ECO:0000313" key="8">
    <source>
        <dbReference type="Proteomes" id="UP001177023"/>
    </source>
</evidence>
<feature type="transmembrane region" description="Helical" evidence="5">
    <location>
        <begin position="160"/>
        <end position="180"/>
    </location>
</feature>
<dbReference type="Pfam" id="PF02931">
    <property type="entry name" value="Neur_chan_LBD"/>
    <property type="match status" value="5"/>
</dbReference>
<feature type="transmembrane region" description="Helical" evidence="5">
    <location>
        <begin position="593"/>
        <end position="615"/>
    </location>
</feature>
<comment type="caution">
    <text evidence="7">The sequence shown here is derived from an EMBL/GenBank/DDBJ whole genome shotgun (WGS) entry which is preliminary data.</text>
</comment>
<sequence length="1215" mass="137680">MYIALQLFYIIDLDITSQSLTAYAQVEFNWTDPRLRWDPEDYGGVELIYVECQTLWIPAETLSTSLSTTRTNTEQRYACRVQSNGSVEYLLSVKVELLCFVNGNGEWAIQNVTVVDNLVTGADEGLRVTMLSIALTSMMSMTTFVNIISQQIPKTASFPLLGIFVLVCVFITSASCVDVSRQSLMAYAQIELNWTDPRLTWDPEDYGGVELIYVDSDYLWIPAEILGSSLSTKKTNKDQRYPCRVQSNGSVEYVLAVRMELYCIMDIQLFPFDTQICELSFIPYGYDDNQITAYGLLFTNMMSMTTFVDMISQQMPKTSSFPLLGIFVLACVFITSLSCVVLVLFTEHINVKEQPTGTWKERLMRFVFAKHFGFFIVFQGCNIANFIDALRQIMEAYAQIAMFWVDPRLTWDPVEYGDVEEIFVDCDYFWIPSEILSSSLTTQQTTKEYKLPCRLLSNGTVENMLNVKLELACMMDIQLFPFDTQFCELGFIPYGYTTDRVKVQGSMFEQYEGGRSLMGNGEWQIINVSQISMMVPGERHGQVEMLSYIIKCKRQPDFYIYVILSIALTSMMSMTTFVNMISQQMPKTASFPLLGIFVLDCVFLISVACVALVLFTEHIGIKEKPVGLNEQNKSFVRDSNRLFAALFKDYYKELAAINTGNESDVELDPFELDPELQLLYIINLDAMRQVMDAYAQIGMSWIDPRLTWDPSDYGGIPEIYVDCDYFWIPSEIMSSSLSAKKTSKEYQYPCHLKANGTVEYVLTVRMELACMMEIKLFPFDTQNCALGFVPHGYGKGMITVHGSMFETFNENGSALLSIALTSMMSMTTFVNMISQQMPKTASFPLLGIFVLVCVFIISVACVVLVLFTEHINLKEKPNGNSQNLSDGFDYDVTTDLGEPNVFYNNLNRISDALFNNYRSKIAPIENGSFNVRLILQLLYIIDLDVSRQTAEIYVETDTAWLDPRLSWDPRNYGGIDFVYVDCDEIWVPLVGFSSSLSAARVNPNRVDQCRILANGSVSYTQSTCNELVCPMDIGNFPFDSQTCMLSFSSSSYDGTNLTLSGTLFSRYKQELSNMGSGEWTITDIHKAVDEWPVNNEDAWASHQLVFKFSCSRQPAFYFNVIALPCFLLTFLSITGCFWTPNVKSEQLVKLSIALTSMMSMTTFVDMISQQMPKTDTFPLLGIFVLTCVFIISFGCVALVLFPETLKHDVCKKQEL</sequence>
<reference evidence="7" key="1">
    <citation type="submission" date="2023-06" db="EMBL/GenBank/DDBJ databases">
        <authorList>
            <person name="Delattre M."/>
        </authorList>
    </citation>
    <scope>NUCLEOTIDE SEQUENCE</scope>
    <source>
        <strain evidence="7">AF72</strain>
    </source>
</reference>
<comment type="subcellular location">
    <subcellularLocation>
        <location evidence="1">Membrane</location>
        <topology evidence="1">Multi-pass membrane protein</topology>
    </subcellularLocation>
</comment>
<feature type="domain" description="Neurotransmitter-gated ion-channel ligand-binding" evidence="6">
    <location>
        <begin position="3"/>
        <end position="102"/>
    </location>
</feature>
<dbReference type="InterPro" id="IPR006201">
    <property type="entry name" value="Neur_channel"/>
</dbReference>
<feature type="transmembrane region" description="Helical" evidence="5">
    <location>
        <begin position="291"/>
        <end position="311"/>
    </location>
</feature>
<dbReference type="InterPro" id="IPR038050">
    <property type="entry name" value="Neuro_actylchol_rec"/>
</dbReference>
<dbReference type="Gene3D" id="2.70.170.10">
    <property type="entry name" value="Neurotransmitter-gated ion-channel ligand-binding domain"/>
    <property type="match status" value="5"/>
</dbReference>
<dbReference type="GO" id="GO:0005230">
    <property type="term" value="F:extracellular ligand-gated monoatomic ion channel activity"/>
    <property type="evidence" value="ECO:0007669"/>
    <property type="project" value="InterPro"/>
</dbReference>
<evidence type="ECO:0000259" key="6">
    <source>
        <dbReference type="Pfam" id="PF02931"/>
    </source>
</evidence>
<feature type="domain" description="Neurotransmitter-gated ion-channel ligand-binding" evidence="6">
    <location>
        <begin position="908"/>
        <end position="1114"/>
    </location>
</feature>
<keyword evidence="3 5" id="KW-1133">Transmembrane helix</keyword>
<dbReference type="PANTHER" id="PTHR18945">
    <property type="entry name" value="NEUROTRANSMITTER GATED ION CHANNEL"/>
    <property type="match status" value="1"/>
</dbReference>
<dbReference type="GO" id="GO:0004888">
    <property type="term" value="F:transmembrane signaling receptor activity"/>
    <property type="evidence" value="ECO:0007669"/>
    <property type="project" value="InterPro"/>
</dbReference>
<accession>A0AA36CUZ1</accession>
<dbReference type="GO" id="GO:0016020">
    <property type="term" value="C:membrane"/>
    <property type="evidence" value="ECO:0007669"/>
    <property type="project" value="UniProtKB-SubCell"/>
</dbReference>
<dbReference type="SUPFAM" id="SSF63712">
    <property type="entry name" value="Nicotinic receptor ligand binding domain-like"/>
    <property type="match status" value="5"/>
</dbReference>
<evidence type="ECO:0000256" key="3">
    <source>
        <dbReference type="ARBA" id="ARBA00022989"/>
    </source>
</evidence>
<evidence type="ECO:0000256" key="4">
    <source>
        <dbReference type="ARBA" id="ARBA00023136"/>
    </source>
</evidence>
<feature type="transmembrane region" description="Helical" evidence="5">
    <location>
        <begin position="814"/>
        <end position="833"/>
    </location>
</feature>
<evidence type="ECO:0000256" key="1">
    <source>
        <dbReference type="ARBA" id="ARBA00004141"/>
    </source>
</evidence>
<keyword evidence="4 5" id="KW-0472">Membrane</keyword>
<evidence type="ECO:0000256" key="5">
    <source>
        <dbReference type="SAM" id="Phobius"/>
    </source>
</evidence>
<organism evidence="7 8">
    <name type="scientific">Mesorhabditis spiculigera</name>
    <dbReference type="NCBI Taxonomy" id="96644"/>
    <lineage>
        <taxon>Eukaryota</taxon>
        <taxon>Metazoa</taxon>
        <taxon>Ecdysozoa</taxon>
        <taxon>Nematoda</taxon>
        <taxon>Chromadorea</taxon>
        <taxon>Rhabditida</taxon>
        <taxon>Rhabditina</taxon>
        <taxon>Rhabditomorpha</taxon>
        <taxon>Rhabditoidea</taxon>
        <taxon>Rhabditidae</taxon>
        <taxon>Mesorhabditinae</taxon>
        <taxon>Mesorhabditis</taxon>
    </lineage>
</organism>
<gene>
    <name evidence="7" type="ORF">MSPICULIGERA_LOCUS13263</name>
</gene>
<dbReference type="InterPro" id="IPR036719">
    <property type="entry name" value="Neuro-gated_channel_TM_sf"/>
</dbReference>
<dbReference type="EMBL" id="CATQJA010002634">
    <property type="protein sequence ID" value="CAJ0574943.1"/>
    <property type="molecule type" value="Genomic_DNA"/>
</dbReference>
<feature type="transmembrane region" description="Helical" evidence="5">
    <location>
        <begin position="558"/>
        <end position="581"/>
    </location>
</feature>
<feature type="transmembrane region" description="Helical" evidence="5">
    <location>
        <begin position="845"/>
        <end position="867"/>
    </location>
</feature>